<comment type="caution">
    <text evidence="2">The sequence shown here is derived from an EMBL/GenBank/DDBJ whole genome shotgun (WGS) entry which is preliminary data.</text>
</comment>
<sequence>MKMPKRTPRLLVERTDPAATLPIDALAGKSSALGAPNCPRRPGEAGIGSPGLRSLDQSKAPIRPVRIDPRPEAKAPTTAMIPLITAFLSPSVPLANHDVFDVEVYVGLVPPPPAPAG</sequence>
<feature type="region of interest" description="Disordered" evidence="1">
    <location>
        <begin position="29"/>
        <end position="73"/>
    </location>
</feature>
<evidence type="ECO:0000313" key="2">
    <source>
        <dbReference type="EMBL" id="PPJ31275.1"/>
    </source>
</evidence>
<name>A0A2S6ABY7_9NOCA</name>
<gene>
    <name evidence="2" type="ORF">C5F51_06735</name>
</gene>
<organism evidence="2 3">
    <name type="scientific">Nocardia nova</name>
    <dbReference type="NCBI Taxonomy" id="37330"/>
    <lineage>
        <taxon>Bacteria</taxon>
        <taxon>Bacillati</taxon>
        <taxon>Actinomycetota</taxon>
        <taxon>Actinomycetes</taxon>
        <taxon>Mycobacteriales</taxon>
        <taxon>Nocardiaceae</taxon>
        <taxon>Nocardia</taxon>
    </lineage>
</organism>
<evidence type="ECO:0000313" key="3">
    <source>
        <dbReference type="Proteomes" id="UP000238356"/>
    </source>
</evidence>
<reference evidence="2 3" key="1">
    <citation type="submission" date="2018-02" db="EMBL/GenBank/DDBJ databases">
        <title>8 Nocardia nova and 1 Nocardia cyriacigeorgica strain used for evolution to TMP-SMX.</title>
        <authorList>
            <person name="Mehta H."/>
            <person name="Weng J."/>
            <person name="Shamoo Y."/>
        </authorList>
    </citation>
    <scope>NUCLEOTIDE SEQUENCE [LARGE SCALE GENOMIC DNA]</scope>
    <source>
        <strain evidence="2 3">BAA2227</strain>
    </source>
</reference>
<protein>
    <submittedName>
        <fullName evidence="2">Uncharacterized protein</fullName>
    </submittedName>
</protein>
<keyword evidence="3" id="KW-1185">Reference proteome</keyword>
<dbReference type="AlphaFoldDB" id="A0A2S6ABY7"/>
<dbReference type="EMBL" id="PSZD01000003">
    <property type="protein sequence ID" value="PPJ31275.1"/>
    <property type="molecule type" value="Genomic_DNA"/>
</dbReference>
<evidence type="ECO:0000256" key="1">
    <source>
        <dbReference type="SAM" id="MobiDB-lite"/>
    </source>
</evidence>
<accession>A0A2S6ABY7</accession>
<dbReference type="Proteomes" id="UP000238356">
    <property type="component" value="Unassembled WGS sequence"/>
</dbReference>
<proteinExistence type="predicted"/>